<feature type="non-terminal residue" evidence="2">
    <location>
        <position position="1"/>
    </location>
</feature>
<accession>A0A9N8VAF8</accession>
<evidence type="ECO:0000256" key="1">
    <source>
        <dbReference type="SAM" id="MobiDB-lite"/>
    </source>
</evidence>
<reference evidence="2" key="1">
    <citation type="submission" date="2021-06" db="EMBL/GenBank/DDBJ databases">
        <authorList>
            <person name="Kallberg Y."/>
            <person name="Tangrot J."/>
            <person name="Rosling A."/>
        </authorList>
    </citation>
    <scope>NUCLEOTIDE SEQUENCE</scope>
    <source>
        <strain evidence="2">MA453B</strain>
    </source>
</reference>
<feature type="region of interest" description="Disordered" evidence="1">
    <location>
        <begin position="1"/>
        <end position="49"/>
    </location>
</feature>
<name>A0A9N8VAF8_9GLOM</name>
<sequence length="128" mass="14947">VDIKRVNNERVDNERVNNKKMNSEKVDDKRVDNGRVDNKSMNNKRIDAGEDIEKTNARIDKKMDKRIVYKRIKLPEEDNHGIRPTKRHKLSTTSSLDKRSESTLRDKTNIQQTSAHKLYQSIASKSLE</sequence>
<feature type="region of interest" description="Disordered" evidence="1">
    <location>
        <begin position="73"/>
        <end position="112"/>
    </location>
</feature>
<keyword evidence="3" id="KW-1185">Reference proteome</keyword>
<proteinExistence type="predicted"/>
<dbReference type="OrthoDB" id="2448480at2759"/>
<evidence type="ECO:0000313" key="2">
    <source>
        <dbReference type="EMBL" id="CAG8448768.1"/>
    </source>
</evidence>
<gene>
    <name evidence="2" type="ORF">DERYTH_LOCUS385</name>
</gene>
<feature type="compositionally biased region" description="Basic and acidic residues" evidence="1">
    <location>
        <begin position="96"/>
        <end position="108"/>
    </location>
</feature>
<comment type="caution">
    <text evidence="2">The sequence shown here is derived from an EMBL/GenBank/DDBJ whole genome shotgun (WGS) entry which is preliminary data.</text>
</comment>
<dbReference type="Proteomes" id="UP000789405">
    <property type="component" value="Unassembled WGS sequence"/>
</dbReference>
<dbReference type="AlphaFoldDB" id="A0A9N8VAF8"/>
<dbReference type="EMBL" id="CAJVPY010000083">
    <property type="protein sequence ID" value="CAG8448768.1"/>
    <property type="molecule type" value="Genomic_DNA"/>
</dbReference>
<organism evidence="2 3">
    <name type="scientific">Dentiscutata erythropus</name>
    <dbReference type="NCBI Taxonomy" id="1348616"/>
    <lineage>
        <taxon>Eukaryota</taxon>
        <taxon>Fungi</taxon>
        <taxon>Fungi incertae sedis</taxon>
        <taxon>Mucoromycota</taxon>
        <taxon>Glomeromycotina</taxon>
        <taxon>Glomeromycetes</taxon>
        <taxon>Diversisporales</taxon>
        <taxon>Gigasporaceae</taxon>
        <taxon>Dentiscutata</taxon>
    </lineage>
</organism>
<protein>
    <submittedName>
        <fullName evidence="2">12851_t:CDS:1</fullName>
    </submittedName>
</protein>
<evidence type="ECO:0000313" key="3">
    <source>
        <dbReference type="Proteomes" id="UP000789405"/>
    </source>
</evidence>